<dbReference type="Pfam" id="PF13812">
    <property type="entry name" value="PPR_3"/>
    <property type="match status" value="1"/>
</dbReference>
<dbReference type="PROSITE" id="PS51257">
    <property type="entry name" value="PROKAR_LIPOPROTEIN"/>
    <property type="match status" value="1"/>
</dbReference>
<dbReference type="Pfam" id="PF01535">
    <property type="entry name" value="PPR"/>
    <property type="match status" value="2"/>
</dbReference>
<dbReference type="InterPro" id="IPR051019">
    <property type="entry name" value="VLCFA-Steroid_DH"/>
</dbReference>
<comment type="caution">
    <text evidence="5">The sequence shown here is derived from an EMBL/GenBank/DDBJ whole genome shotgun (WGS) entry which is preliminary data.</text>
</comment>
<dbReference type="FunFam" id="3.40.50.720:FF:000137">
    <property type="entry name" value="Hydroxysteroid (17-beta) dehydrogenase 3"/>
    <property type="match status" value="1"/>
</dbReference>
<dbReference type="InterPro" id="IPR020904">
    <property type="entry name" value="Sc_DH/Rdtase_CS"/>
</dbReference>
<gene>
    <name evidence="5" type="primary">KCR1</name>
    <name evidence="5" type="ORF">SNAT2548_LOCUS15127</name>
</gene>
<evidence type="ECO:0000256" key="4">
    <source>
        <dbReference type="ARBA" id="ARBA00023002"/>
    </source>
</evidence>
<evidence type="ECO:0000256" key="2">
    <source>
        <dbReference type="ARBA" id="ARBA00006484"/>
    </source>
</evidence>
<dbReference type="PRINTS" id="PR00081">
    <property type="entry name" value="GDHRDH"/>
</dbReference>
<evidence type="ECO:0000256" key="3">
    <source>
        <dbReference type="ARBA" id="ARBA00022857"/>
    </source>
</evidence>
<dbReference type="InterPro" id="IPR011990">
    <property type="entry name" value="TPR-like_helical_dom_sf"/>
</dbReference>
<dbReference type="GO" id="GO:0016491">
    <property type="term" value="F:oxidoreductase activity"/>
    <property type="evidence" value="ECO:0007669"/>
    <property type="project" value="UniProtKB-KW"/>
</dbReference>
<dbReference type="PRINTS" id="PR00080">
    <property type="entry name" value="SDRFAMILY"/>
</dbReference>
<dbReference type="EMBL" id="CAJNDS010001868">
    <property type="protein sequence ID" value="CAE7285845.1"/>
    <property type="molecule type" value="Genomic_DNA"/>
</dbReference>
<dbReference type="InterPro" id="IPR002347">
    <property type="entry name" value="SDR_fam"/>
</dbReference>
<name>A0A812MW78_9DINO</name>
<dbReference type="OrthoDB" id="185373at2759"/>
<dbReference type="GO" id="GO:0005783">
    <property type="term" value="C:endoplasmic reticulum"/>
    <property type="evidence" value="ECO:0007669"/>
    <property type="project" value="UniProtKB-SubCell"/>
</dbReference>
<accession>A0A812MW78</accession>
<comment type="subcellular location">
    <subcellularLocation>
        <location evidence="1">Endoplasmic reticulum</location>
    </subcellularLocation>
</comment>
<dbReference type="CDD" id="cd05356">
    <property type="entry name" value="17beta-HSD1_like_SDR_c"/>
    <property type="match status" value="1"/>
</dbReference>
<comment type="similarity">
    <text evidence="2">Belongs to the short-chain dehydrogenases/reductases (SDR) family.</text>
</comment>
<keyword evidence="3" id="KW-0521">NADP</keyword>
<dbReference type="InterPro" id="IPR036291">
    <property type="entry name" value="NAD(P)-bd_dom_sf"/>
</dbReference>
<dbReference type="PANTHER" id="PTHR43899">
    <property type="entry name" value="RH59310P"/>
    <property type="match status" value="1"/>
</dbReference>
<dbReference type="AlphaFoldDB" id="A0A812MW78"/>
<dbReference type="InterPro" id="IPR002885">
    <property type="entry name" value="PPR_rpt"/>
</dbReference>
<dbReference type="Pfam" id="PF00106">
    <property type="entry name" value="adh_short"/>
    <property type="match status" value="1"/>
</dbReference>
<evidence type="ECO:0000313" key="5">
    <source>
        <dbReference type="EMBL" id="CAE7285845.1"/>
    </source>
</evidence>
<evidence type="ECO:0000313" key="6">
    <source>
        <dbReference type="Proteomes" id="UP000604046"/>
    </source>
</evidence>
<dbReference type="PROSITE" id="PS00061">
    <property type="entry name" value="ADH_SHORT"/>
    <property type="match status" value="1"/>
</dbReference>
<sequence length="792" mass="86434">MKEQGLPMDAFCYSVVSSACDKASRWPQALEVFREGLEAVAPSNANISTAVSACGRASDWPSALALLNELPLFELAADAGVCNACMSACSRGSAWPWALLLFEQMKLEGPRPTNVTFGAASSACEKGLQWLAAVDILSTLLCKDRRADTTTALICFNTALSACEKSLQWPMALGLFQELRREQLKPNTITFNATLAAGSRGQLWPTCLELMGQMRRGQVEVTTVTYNRTISSCQHPGAWTTALQLLEEAQRSELQLNLMTYTSTISALASSGQWQRSLSLLFGLRDCQLTPDVVSYNAAMDACKTSLEGHCDSWPWALLLFDLLGQEEGVCPNAVSVNSAADACGRGSFWEGAVALLAEASAPTAITYLTVLSACERAAAWQAAVAVLEDMGQHGQRWDTEVYTQGSLALAAAGRVAEALALYREILDAGSFPLWREHEAHTIDLHRLPSQLARLAVTASMLDGLDRMLPDDDLVIITGRLKRKGRGCGSLGCHCLYLTYKFFLRPGKDLRQYGEWAVVTGATDGIGKAYAMELARQGLNVLLIARNAEKLAETANELNAKYSSVAVDQLLVDFCNFDAAAQQMVKEKLAPLDVGILINNVGLSYPYTKYFHELTGQEVRDIMEVNMASMTWMSRIVLGDEHGALGMIARQRGAIVNTSSGAGRATSPLLAEYSAAKAYVERFSMGLGAELASKGVHVQAQTPLYVATKMAKIRRASWTVPSPQSYAQCAARQIGYDAVISPWWAHSLQLWLLSLLPEWFSVKLLDRLHQDIRKRGMRKDRDRAEESLGLLP</sequence>
<dbReference type="Gene3D" id="1.25.40.10">
    <property type="entry name" value="Tetratricopeptide repeat domain"/>
    <property type="match status" value="3"/>
</dbReference>
<organism evidence="5 6">
    <name type="scientific">Symbiodinium natans</name>
    <dbReference type="NCBI Taxonomy" id="878477"/>
    <lineage>
        <taxon>Eukaryota</taxon>
        <taxon>Sar</taxon>
        <taxon>Alveolata</taxon>
        <taxon>Dinophyceae</taxon>
        <taxon>Suessiales</taxon>
        <taxon>Symbiodiniaceae</taxon>
        <taxon>Symbiodinium</taxon>
    </lineage>
</organism>
<dbReference type="PANTHER" id="PTHR43899:SF13">
    <property type="entry name" value="RH59310P"/>
    <property type="match status" value="1"/>
</dbReference>
<dbReference type="SUPFAM" id="SSF51735">
    <property type="entry name" value="NAD(P)-binding Rossmann-fold domains"/>
    <property type="match status" value="1"/>
</dbReference>
<proteinExistence type="inferred from homology"/>
<keyword evidence="4" id="KW-0560">Oxidoreductase</keyword>
<dbReference type="Gene3D" id="3.40.50.720">
    <property type="entry name" value="NAD(P)-binding Rossmann-like Domain"/>
    <property type="match status" value="1"/>
</dbReference>
<keyword evidence="6" id="KW-1185">Reference proteome</keyword>
<evidence type="ECO:0000256" key="1">
    <source>
        <dbReference type="ARBA" id="ARBA00004240"/>
    </source>
</evidence>
<reference evidence="5" key="1">
    <citation type="submission" date="2021-02" db="EMBL/GenBank/DDBJ databases">
        <authorList>
            <person name="Dougan E. K."/>
            <person name="Rhodes N."/>
            <person name="Thang M."/>
            <person name="Chan C."/>
        </authorList>
    </citation>
    <scope>NUCLEOTIDE SEQUENCE</scope>
</reference>
<protein>
    <submittedName>
        <fullName evidence="5">KCR1 protein</fullName>
    </submittedName>
</protein>
<dbReference type="Proteomes" id="UP000604046">
    <property type="component" value="Unassembled WGS sequence"/>
</dbReference>